<reference evidence="1 2" key="1">
    <citation type="journal article" date="2016" name="Mol. Biol. Evol.">
        <title>Comparative Genomics of Early-Diverging Mushroom-Forming Fungi Provides Insights into the Origins of Lignocellulose Decay Capabilities.</title>
        <authorList>
            <person name="Nagy L.G."/>
            <person name="Riley R."/>
            <person name="Tritt A."/>
            <person name="Adam C."/>
            <person name="Daum C."/>
            <person name="Floudas D."/>
            <person name="Sun H."/>
            <person name="Yadav J.S."/>
            <person name="Pangilinan J."/>
            <person name="Larsson K.H."/>
            <person name="Matsuura K."/>
            <person name="Barry K."/>
            <person name="Labutti K."/>
            <person name="Kuo R."/>
            <person name="Ohm R.A."/>
            <person name="Bhattacharya S.S."/>
            <person name="Shirouzu T."/>
            <person name="Yoshinaga Y."/>
            <person name="Martin F.M."/>
            <person name="Grigoriev I.V."/>
            <person name="Hibbett D.S."/>
        </authorList>
    </citation>
    <scope>NUCLEOTIDE SEQUENCE [LARGE SCALE GENOMIC DNA]</scope>
    <source>
        <strain evidence="1 2">HHB12029</strain>
    </source>
</reference>
<dbReference type="OrthoDB" id="3263739at2759"/>
<proteinExistence type="predicted"/>
<organism evidence="1 2">
    <name type="scientific">Exidia glandulosa HHB12029</name>
    <dbReference type="NCBI Taxonomy" id="1314781"/>
    <lineage>
        <taxon>Eukaryota</taxon>
        <taxon>Fungi</taxon>
        <taxon>Dikarya</taxon>
        <taxon>Basidiomycota</taxon>
        <taxon>Agaricomycotina</taxon>
        <taxon>Agaricomycetes</taxon>
        <taxon>Auriculariales</taxon>
        <taxon>Exidiaceae</taxon>
        <taxon>Exidia</taxon>
    </lineage>
</organism>
<keyword evidence="2" id="KW-1185">Reference proteome</keyword>
<evidence type="ECO:0000313" key="1">
    <source>
        <dbReference type="EMBL" id="KZV89463.1"/>
    </source>
</evidence>
<accession>A0A165FSJ8</accession>
<dbReference type="EMBL" id="KV426072">
    <property type="protein sequence ID" value="KZV89463.1"/>
    <property type="molecule type" value="Genomic_DNA"/>
</dbReference>
<gene>
    <name evidence="1" type="ORF">EXIGLDRAFT_838490</name>
</gene>
<dbReference type="Proteomes" id="UP000077266">
    <property type="component" value="Unassembled WGS sequence"/>
</dbReference>
<evidence type="ECO:0000313" key="2">
    <source>
        <dbReference type="Proteomes" id="UP000077266"/>
    </source>
</evidence>
<protein>
    <submittedName>
        <fullName evidence="1">Uncharacterized protein</fullName>
    </submittedName>
</protein>
<name>A0A165FSJ8_EXIGL</name>
<dbReference type="AlphaFoldDB" id="A0A165FSJ8"/>
<dbReference type="InParanoid" id="A0A165FSJ8"/>
<sequence>MAEDLIVAAFARKITSHLSFQKKKNEPHAAGKLRFFPCTWATGTDKRPFNTCTVRGVEGSTLPQVDKSTVSAYFLTRCDSTGDHPSWLPLLADHQPGELLVRQRGKGLLIAAGSVLVLINFSRVGCLAQCSSDEFRHLTAQCVPGGNLNASKAHAMRSFLAPPELFVPGSRARRSRDLRRLNILLAVESEGAVFFVVDHNRLTKLDVLYREKHWTHEDVEKSSVWPETLGPDWVTESADAWAQADTWRAGVLAARTSIPLADALQTNHTTFNGFGRQTAADVCHRLQLHPVTPAYAVCENDVEWNRIKQVLTDYLASLRRPSVLRCTAATINSDYPFQFHAASSRYFINNCIAVFRRRDVRIPKQDWLTMQSKGLFSSEHVIGDEPGNDQTVPALRSESVAQPVYLYRVGSKAYYTAIQARPPPEWAMGTLHAHGDTWKDLRLDGDTPTIGPQQFHIYTINRVHEADWSEYVASLRQAAIDEGVEDDDVEPLPLLDDAGISLDAEQTVKE</sequence>